<keyword evidence="3" id="KW-0677">Repeat</keyword>
<dbReference type="Proteomes" id="UP000265120">
    <property type="component" value="Chromosome 1"/>
</dbReference>
<dbReference type="RefSeq" id="XP_024914564.1">
    <property type="nucleotide sequence ID" value="XM_025058796.1"/>
</dbReference>
<proteinExistence type="predicted"/>
<dbReference type="OrthoDB" id="419317at2759"/>
<dbReference type="PROSITE" id="PS51873">
    <property type="entry name" value="TRIAD"/>
    <property type="match status" value="1"/>
</dbReference>
<dbReference type="AlphaFoldDB" id="A0A3P8UUE0"/>
<feature type="domain" description="RING-type" evidence="7">
    <location>
        <begin position="23"/>
        <end position="260"/>
    </location>
</feature>
<evidence type="ECO:0000256" key="5">
    <source>
        <dbReference type="ARBA" id="ARBA00022786"/>
    </source>
</evidence>
<reference evidence="8" key="3">
    <citation type="submission" date="2025-09" db="UniProtKB">
        <authorList>
            <consortium name="Ensembl"/>
        </authorList>
    </citation>
    <scope>IDENTIFICATION</scope>
</reference>
<evidence type="ECO:0000256" key="6">
    <source>
        <dbReference type="ARBA" id="ARBA00022833"/>
    </source>
</evidence>
<sequence length="273" mass="31267">MISRFKTFRKRVKKYDPRDLTMTFVDRQDDLDPHSDSGSLRALLPCGHAVTPETLFQWCRTQLEEGIYIFTCPALVKGTQKCNKTLPYTEVRRLADLSPEEMQYFEENMAYKALEKICEFQACPRCKTTVERQDLSNLCVQCSICTVNQGSVFHFCWQCLRPWRGSAPRSDRCLYKGCGNKDVLLLQTCKTIDLPQVKGATCCPSIRACPTCGLKVEHNQMNCKNVKCPRCHLNFCFICLKSKSECSKTTTPFQMCSTGVAPRQTAIPTWHRR</sequence>
<dbReference type="KEGG" id="csem:103388192"/>
<name>A0A3P8UUE0_CYNSE</name>
<dbReference type="OMA" id="VQSCPKC"/>
<dbReference type="GeneTree" id="ENSGT00510000050415"/>
<keyword evidence="4" id="KW-0863">Zinc-finger</keyword>
<protein>
    <submittedName>
        <fullName evidence="8">Uncharacterized LOC103388192</fullName>
    </submittedName>
</protein>
<keyword evidence="2" id="KW-0479">Metal-binding</keyword>
<evidence type="ECO:0000256" key="2">
    <source>
        <dbReference type="ARBA" id="ARBA00022723"/>
    </source>
</evidence>
<evidence type="ECO:0000259" key="7">
    <source>
        <dbReference type="PROSITE" id="PS51873"/>
    </source>
</evidence>
<keyword evidence="6" id="KW-0862">Zinc</keyword>
<keyword evidence="5" id="KW-0833">Ubl conjugation pathway</keyword>
<evidence type="ECO:0000256" key="3">
    <source>
        <dbReference type="ARBA" id="ARBA00022737"/>
    </source>
</evidence>
<reference evidence="8 9" key="1">
    <citation type="journal article" date="2014" name="Nat. Genet.">
        <title>Whole-genome sequence of a flatfish provides insights into ZW sex chromosome evolution and adaptation to a benthic lifestyle.</title>
        <authorList>
            <person name="Chen S."/>
            <person name="Zhang G."/>
            <person name="Shao C."/>
            <person name="Huang Q."/>
            <person name="Liu G."/>
            <person name="Zhang P."/>
            <person name="Song W."/>
            <person name="An N."/>
            <person name="Chalopin D."/>
            <person name="Volff J.N."/>
            <person name="Hong Y."/>
            <person name="Li Q."/>
            <person name="Sha Z."/>
            <person name="Zhou H."/>
            <person name="Xie M."/>
            <person name="Yu Q."/>
            <person name="Liu Y."/>
            <person name="Xiang H."/>
            <person name="Wang N."/>
            <person name="Wu K."/>
            <person name="Yang C."/>
            <person name="Zhou Q."/>
            <person name="Liao X."/>
            <person name="Yang L."/>
            <person name="Hu Q."/>
            <person name="Zhang J."/>
            <person name="Meng L."/>
            <person name="Jin L."/>
            <person name="Tian Y."/>
            <person name="Lian J."/>
            <person name="Yang J."/>
            <person name="Miao G."/>
            <person name="Liu S."/>
            <person name="Liang Z."/>
            <person name="Yan F."/>
            <person name="Li Y."/>
            <person name="Sun B."/>
            <person name="Zhang H."/>
            <person name="Zhang J."/>
            <person name="Zhu Y."/>
            <person name="Du M."/>
            <person name="Zhao Y."/>
            <person name="Schartl M."/>
            <person name="Tang Q."/>
            <person name="Wang J."/>
        </authorList>
    </citation>
    <scope>NUCLEOTIDE SEQUENCE</scope>
</reference>
<dbReference type="InterPro" id="IPR044066">
    <property type="entry name" value="TRIAD_supradom"/>
</dbReference>
<dbReference type="GeneID" id="103388192"/>
<dbReference type="GO" id="GO:0016740">
    <property type="term" value="F:transferase activity"/>
    <property type="evidence" value="ECO:0007669"/>
    <property type="project" value="UniProtKB-KW"/>
</dbReference>
<dbReference type="InParanoid" id="A0A3P8UUE0"/>
<organism evidence="8 9">
    <name type="scientific">Cynoglossus semilaevis</name>
    <name type="common">Tongue sole</name>
    <dbReference type="NCBI Taxonomy" id="244447"/>
    <lineage>
        <taxon>Eukaryota</taxon>
        <taxon>Metazoa</taxon>
        <taxon>Chordata</taxon>
        <taxon>Craniata</taxon>
        <taxon>Vertebrata</taxon>
        <taxon>Euteleostomi</taxon>
        <taxon>Actinopterygii</taxon>
        <taxon>Neopterygii</taxon>
        <taxon>Teleostei</taxon>
        <taxon>Neoteleostei</taxon>
        <taxon>Acanthomorphata</taxon>
        <taxon>Carangaria</taxon>
        <taxon>Pleuronectiformes</taxon>
        <taxon>Pleuronectoidei</taxon>
        <taxon>Cynoglossidae</taxon>
        <taxon>Cynoglossinae</taxon>
        <taxon>Cynoglossus</taxon>
    </lineage>
</organism>
<dbReference type="RefSeq" id="XP_008321317.1">
    <property type="nucleotide sequence ID" value="XM_008323095.3"/>
</dbReference>
<evidence type="ECO:0000256" key="1">
    <source>
        <dbReference type="ARBA" id="ARBA00022679"/>
    </source>
</evidence>
<dbReference type="GO" id="GO:0008270">
    <property type="term" value="F:zinc ion binding"/>
    <property type="evidence" value="ECO:0007669"/>
    <property type="project" value="UniProtKB-KW"/>
</dbReference>
<dbReference type="Ensembl" id="ENSCSET00000006872.1">
    <property type="protein sequence ID" value="ENSCSEP00000006798.1"/>
    <property type="gene ID" value="ENSCSEG00000004393.1"/>
</dbReference>
<evidence type="ECO:0000256" key="4">
    <source>
        <dbReference type="ARBA" id="ARBA00022771"/>
    </source>
</evidence>
<accession>A0A3P8UUE0</accession>
<keyword evidence="1" id="KW-0808">Transferase</keyword>
<reference evidence="8" key="2">
    <citation type="submission" date="2025-08" db="UniProtKB">
        <authorList>
            <consortium name="Ensembl"/>
        </authorList>
    </citation>
    <scope>IDENTIFICATION</scope>
</reference>
<keyword evidence="9" id="KW-1185">Reference proteome</keyword>
<evidence type="ECO:0000313" key="8">
    <source>
        <dbReference type="Ensembl" id="ENSCSEP00000006798.1"/>
    </source>
</evidence>
<evidence type="ECO:0000313" key="9">
    <source>
        <dbReference type="Proteomes" id="UP000265120"/>
    </source>
</evidence>